<evidence type="ECO:0000256" key="3">
    <source>
        <dbReference type="ARBA" id="ARBA00023125"/>
    </source>
</evidence>
<dbReference type="PROSITE" id="PS50931">
    <property type="entry name" value="HTH_LYSR"/>
    <property type="match status" value="1"/>
</dbReference>
<feature type="domain" description="HTH lysR-type" evidence="5">
    <location>
        <begin position="31"/>
        <end position="88"/>
    </location>
</feature>
<organism evidence="6 7">
    <name type="scientific">Aliishimia ponticola</name>
    <dbReference type="NCBI Taxonomy" id="2499833"/>
    <lineage>
        <taxon>Bacteria</taxon>
        <taxon>Pseudomonadati</taxon>
        <taxon>Pseudomonadota</taxon>
        <taxon>Alphaproteobacteria</taxon>
        <taxon>Rhodobacterales</taxon>
        <taxon>Paracoccaceae</taxon>
        <taxon>Aliishimia</taxon>
    </lineage>
</organism>
<sequence length="307" mass="34465">MGDKYTIEDGSAPVLDGSTPNIEVSSRQYPLLFEILRSFTTLAETLNLSHAVRELGSTRQTLRRHISQLEEIKGGALFNVADRQYELTDLGRKVLPEAEDLLTQADAWVNGNSQMINGMQHLKIVGDDGWCYYQQQHPIGGVFRSSNDMLGTCLQAWADAGGEIEHDAMQAVRPKCMTFRRSDGNWVFTEVGEESSFMSWFGWKIARSTIGRPLGQLPGGSRFDRLVNAAYLEVEQTQSLRLDHCFTVLQNTEIGGPVPICYERLLLGSRFADGSFAVVSALRRTYDVEIRGVTDDMLRQMPEKFLM</sequence>
<dbReference type="SUPFAM" id="SSF46785">
    <property type="entry name" value="Winged helix' DNA-binding domain"/>
    <property type="match status" value="1"/>
</dbReference>
<protein>
    <submittedName>
        <fullName evidence="6">LysR family transcriptional regulator</fullName>
    </submittedName>
</protein>
<dbReference type="Gene3D" id="1.10.10.10">
    <property type="entry name" value="Winged helix-like DNA-binding domain superfamily/Winged helix DNA-binding domain"/>
    <property type="match status" value="1"/>
</dbReference>
<dbReference type="AlphaFoldDB" id="A0A4S4NG51"/>
<dbReference type="GO" id="GO:0003677">
    <property type="term" value="F:DNA binding"/>
    <property type="evidence" value="ECO:0007669"/>
    <property type="project" value="UniProtKB-KW"/>
</dbReference>
<keyword evidence="3" id="KW-0238">DNA-binding</keyword>
<evidence type="ECO:0000256" key="4">
    <source>
        <dbReference type="ARBA" id="ARBA00023163"/>
    </source>
</evidence>
<dbReference type="RefSeq" id="WP_136463773.1">
    <property type="nucleotide sequence ID" value="NZ_SRKY01000004.1"/>
</dbReference>
<comment type="caution">
    <text evidence="6">The sequence shown here is derived from an EMBL/GenBank/DDBJ whole genome shotgun (WGS) entry which is preliminary data.</text>
</comment>
<dbReference type="Proteomes" id="UP000306602">
    <property type="component" value="Unassembled WGS sequence"/>
</dbReference>
<keyword evidence="7" id="KW-1185">Reference proteome</keyword>
<dbReference type="InterPro" id="IPR000847">
    <property type="entry name" value="LysR_HTH_N"/>
</dbReference>
<gene>
    <name evidence="6" type="ORF">E4Z66_14505</name>
</gene>
<dbReference type="EMBL" id="SRKY01000004">
    <property type="protein sequence ID" value="THH35040.1"/>
    <property type="molecule type" value="Genomic_DNA"/>
</dbReference>
<dbReference type="Pfam" id="PF00126">
    <property type="entry name" value="HTH_1"/>
    <property type="match status" value="1"/>
</dbReference>
<dbReference type="OrthoDB" id="7649166at2"/>
<dbReference type="GO" id="GO:0032993">
    <property type="term" value="C:protein-DNA complex"/>
    <property type="evidence" value="ECO:0007669"/>
    <property type="project" value="TreeGrafter"/>
</dbReference>
<name>A0A4S4NG51_9RHOB</name>
<evidence type="ECO:0000256" key="2">
    <source>
        <dbReference type="ARBA" id="ARBA00023015"/>
    </source>
</evidence>
<comment type="similarity">
    <text evidence="1">Belongs to the LysR transcriptional regulatory family.</text>
</comment>
<accession>A0A4S4NG51</accession>
<evidence type="ECO:0000313" key="6">
    <source>
        <dbReference type="EMBL" id="THH35040.1"/>
    </source>
</evidence>
<evidence type="ECO:0000256" key="1">
    <source>
        <dbReference type="ARBA" id="ARBA00009437"/>
    </source>
</evidence>
<proteinExistence type="inferred from homology"/>
<dbReference type="GO" id="GO:0003700">
    <property type="term" value="F:DNA-binding transcription factor activity"/>
    <property type="evidence" value="ECO:0007669"/>
    <property type="project" value="InterPro"/>
</dbReference>
<dbReference type="InterPro" id="IPR036388">
    <property type="entry name" value="WH-like_DNA-bd_sf"/>
</dbReference>
<dbReference type="InterPro" id="IPR036390">
    <property type="entry name" value="WH_DNA-bd_sf"/>
</dbReference>
<evidence type="ECO:0000259" key="5">
    <source>
        <dbReference type="PROSITE" id="PS50931"/>
    </source>
</evidence>
<dbReference type="PANTHER" id="PTHR30346:SF28">
    <property type="entry name" value="HTH-TYPE TRANSCRIPTIONAL REGULATOR CYNR"/>
    <property type="match status" value="1"/>
</dbReference>
<keyword evidence="4" id="KW-0804">Transcription</keyword>
<reference evidence="6 7" key="1">
    <citation type="submission" date="2019-04" db="EMBL/GenBank/DDBJ databases">
        <title>Shimia ponticola sp. nov., isolated from seawater.</title>
        <authorList>
            <person name="Kim Y.-O."/>
            <person name="Yoon J.-H."/>
        </authorList>
    </citation>
    <scope>NUCLEOTIDE SEQUENCE [LARGE SCALE GENOMIC DNA]</scope>
    <source>
        <strain evidence="6 7">MYP11</strain>
    </source>
</reference>
<evidence type="ECO:0000313" key="7">
    <source>
        <dbReference type="Proteomes" id="UP000306602"/>
    </source>
</evidence>
<dbReference type="PANTHER" id="PTHR30346">
    <property type="entry name" value="TRANSCRIPTIONAL DUAL REGULATOR HCAR-RELATED"/>
    <property type="match status" value="1"/>
</dbReference>
<keyword evidence="2" id="KW-0805">Transcription regulation</keyword>